<dbReference type="InterPro" id="IPR007627">
    <property type="entry name" value="RNA_pol_sigma70_r2"/>
</dbReference>
<dbReference type="STRING" id="326297.Sama_2036"/>
<dbReference type="PANTHER" id="PTHR43133:SF62">
    <property type="entry name" value="RNA POLYMERASE SIGMA FACTOR SIGZ"/>
    <property type="match status" value="1"/>
</dbReference>
<dbReference type="eggNOG" id="COG1595">
    <property type="taxonomic scope" value="Bacteria"/>
</dbReference>
<gene>
    <name evidence="9" type="ordered locus">Sama_2036</name>
</gene>
<dbReference type="SUPFAM" id="SSF88659">
    <property type="entry name" value="Sigma3 and sigma4 domains of RNA polymerase sigma factors"/>
    <property type="match status" value="1"/>
</dbReference>
<dbReference type="SUPFAM" id="SSF88946">
    <property type="entry name" value="Sigma2 domain of RNA polymerase sigma factors"/>
    <property type="match status" value="1"/>
</dbReference>
<dbReference type="GO" id="GO:0003677">
    <property type="term" value="F:DNA binding"/>
    <property type="evidence" value="ECO:0007669"/>
    <property type="project" value="UniProtKB-KW"/>
</dbReference>
<protein>
    <submittedName>
        <fullName evidence="9">RNA polymerase, sigma-24 subunit, ECF subfamily</fullName>
    </submittedName>
</protein>
<dbReference type="CDD" id="cd06171">
    <property type="entry name" value="Sigma70_r4"/>
    <property type="match status" value="1"/>
</dbReference>
<evidence type="ECO:0000313" key="10">
    <source>
        <dbReference type="Proteomes" id="UP000009175"/>
    </source>
</evidence>
<dbReference type="Pfam" id="PF04542">
    <property type="entry name" value="Sigma70_r2"/>
    <property type="match status" value="1"/>
</dbReference>
<dbReference type="PANTHER" id="PTHR43133">
    <property type="entry name" value="RNA POLYMERASE ECF-TYPE SIGMA FACTO"/>
    <property type="match status" value="1"/>
</dbReference>
<accession>A1S785</accession>
<feature type="domain" description="RNA polymerase sigma-70 region 2" evidence="7">
    <location>
        <begin position="56"/>
        <end position="123"/>
    </location>
</feature>
<reference evidence="9 10" key="1">
    <citation type="submission" date="2006-12" db="EMBL/GenBank/DDBJ databases">
        <title>Complete sequence of Shewanella amazonensis SB2B.</title>
        <authorList>
            <consortium name="US DOE Joint Genome Institute"/>
            <person name="Copeland A."/>
            <person name="Lucas S."/>
            <person name="Lapidus A."/>
            <person name="Barry K."/>
            <person name="Detter J.C."/>
            <person name="Glavina del Rio T."/>
            <person name="Hammon N."/>
            <person name="Israni S."/>
            <person name="Dalin E."/>
            <person name="Tice H."/>
            <person name="Pitluck S."/>
            <person name="Munk A.C."/>
            <person name="Brettin T."/>
            <person name="Bruce D."/>
            <person name="Han C."/>
            <person name="Tapia R."/>
            <person name="Gilna P."/>
            <person name="Schmutz J."/>
            <person name="Larimer F."/>
            <person name="Land M."/>
            <person name="Hauser L."/>
            <person name="Kyrpides N."/>
            <person name="Mikhailova N."/>
            <person name="Fredrickson J."/>
            <person name="Richardson P."/>
        </authorList>
    </citation>
    <scope>NUCLEOTIDE SEQUENCE [LARGE SCALE GENOMIC DNA]</scope>
    <source>
        <strain evidence="10">ATCC BAA-1098 / SB2B</strain>
    </source>
</reference>
<dbReference type="Proteomes" id="UP000009175">
    <property type="component" value="Chromosome"/>
</dbReference>
<dbReference type="Gene3D" id="1.10.10.10">
    <property type="entry name" value="Winged helix-like DNA-binding domain superfamily/Winged helix DNA-binding domain"/>
    <property type="match status" value="1"/>
</dbReference>
<proteinExistence type="inferred from homology"/>
<evidence type="ECO:0000259" key="8">
    <source>
        <dbReference type="Pfam" id="PF04545"/>
    </source>
</evidence>
<evidence type="ECO:0000256" key="1">
    <source>
        <dbReference type="ARBA" id="ARBA00010641"/>
    </source>
</evidence>
<dbReference type="RefSeq" id="WP_011760149.1">
    <property type="nucleotide sequence ID" value="NC_008700.1"/>
</dbReference>
<dbReference type="Pfam" id="PF04545">
    <property type="entry name" value="Sigma70_r4"/>
    <property type="match status" value="1"/>
</dbReference>
<evidence type="ECO:0000259" key="7">
    <source>
        <dbReference type="Pfam" id="PF04542"/>
    </source>
</evidence>
<dbReference type="GO" id="GO:0006352">
    <property type="term" value="P:DNA-templated transcription initiation"/>
    <property type="evidence" value="ECO:0007669"/>
    <property type="project" value="InterPro"/>
</dbReference>
<evidence type="ECO:0000256" key="5">
    <source>
        <dbReference type="ARBA" id="ARBA00023163"/>
    </source>
</evidence>
<evidence type="ECO:0000256" key="2">
    <source>
        <dbReference type="ARBA" id="ARBA00023015"/>
    </source>
</evidence>
<dbReference type="InterPro" id="IPR013325">
    <property type="entry name" value="RNA_pol_sigma_r2"/>
</dbReference>
<evidence type="ECO:0000256" key="3">
    <source>
        <dbReference type="ARBA" id="ARBA00023082"/>
    </source>
</evidence>
<keyword evidence="4" id="KW-0238">DNA-binding</keyword>
<dbReference type="HOGENOM" id="CLU_047691_9_3_6"/>
<dbReference type="AlphaFoldDB" id="A1S785"/>
<dbReference type="GO" id="GO:0016987">
    <property type="term" value="F:sigma factor activity"/>
    <property type="evidence" value="ECO:0007669"/>
    <property type="project" value="UniProtKB-KW"/>
</dbReference>
<organism evidence="9 10">
    <name type="scientific">Shewanella amazonensis (strain ATCC BAA-1098 / SB2B)</name>
    <dbReference type="NCBI Taxonomy" id="326297"/>
    <lineage>
        <taxon>Bacteria</taxon>
        <taxon>Pseudomonadati</taxon>
        <taxon>Pseudomonadota</taxon>
        <taxon>Gammaproteobacteria</taxon>
        <taxon>Alteromonadales</taxon>
        <taxon>Shewanellaceae</taxon>
        <taxon>Shewanella</taxon>
    </lineage>
</organism>
<dbReference type="InterPro" id="IPR039425">
    <property type="entry name" value="RNA_pol_sigma-70-like"/>
</dbReference>
<dbReference type="Gene3D" id="1.10.1740.10">
    <property type="match status" value="1"/>
</dbReference>
<dbReference type="InterPro" id="IPR007630">
    <property type="entry name" value="RNA_pol_sigma70_r4"/>
</dbReference>
<dbReference type="NCBIfam" id="TIGR02937">
    <property type="entry name" value="sigma70-ECF"/>
    <property type="match status" value="1"/>
</dbReference>
<sequence length="215" mass="24814">MQIFRQNQHGSHYDRSSSPINIKGMQDSKPDISEETLRHWLVAVANNRDKSAFRALFDHFGPKVRSFGLSRLSQQGLAMDLVQETLTTVWTKAHLFDTDRGNVSTWVYAIMRNQCFDMLRRVQHNREDAFGDDIWPLFDVDTHAGDHGDHKLDALLNQYLSKLPKLQREVVQGIYLQELSQQELADRLGVPLGTIKSRLRLGLEKLKSLLEKHHD</sequence>
<evidence type="ECO:0000256" key="6">
    <source>
        <dbReference type="SAM" id="MobiDB-lite"/>
    </source>
</evidence>
<keyword evidence="3" id="KW-0731">Sigma factor</keyword>
<dbReference type="OrthoDB" id="9784272at2"/>
<name>A1S785_SHEAM</name>
<evidence type="ECO:0000313" key="9">
    <source>
        <dbReference type="EMBL" id="ABM00242.1"/>
    </source>
</evidence>
<dbReference type="InterPro" id="IPR013324">
    <property type="entry name" value="RNA_pol_sigma_r3/r4-like"/>
</dbReference>
<dbReference type="InterPro" id="IPR036388">
    <property type="entry name" value="WH-like_DNA-bd_sf"/>
</dbReference>
<evidence type="ECO:0000256" key="4">
    <source>
        <dbReference type="ARBA" id="ARBA00023125"/>
    </source>
</evidence>
<feature type="domain" description="RNA polymerase sigma-70 region 4" evidence="8">
    <location>
        <begin position="160"/>
        <end position="207"/>
    </location>
</feature>
<dbReference type="EMBL" id="CP000507">
    <property type="protein sequence ID" value="ABM00242.1"/>
    <property type="molecule type" value="Genomic_DNA"/>
</dbReference>
<keyword evidence="10" id="KW-1185">Reference proteome</keyword>
<feature type="region of interest" description="Disordered" evidence="6">
    <location>
        <begin position="1"/>
        <end position="28"/>
    </location>
</feature>
<dbReference type="InterPro" id="IPR014284">
    <property type="entry name" value="RNA_pol_sigma-70_dom"/>
</dbReference>
<dbReference type="KEGG" id="saz:Sama_2036"/>
<feature type="compositionally biased region" description="Polar residues" evidence="6">
    <location>
        <begin position="1"/>
        <end position="20"/>
    </location>
</feature>
<comment type="similarity">
    <text evidence="1">Belongs to the sigma-70 factor family. ECF subfamily.</text>
</comment>
<keyword evidence="2" id="KW-0805">Transcription regulation</keyword>
<keyword evidence="5" id="KW-0804">Transcription</keyword>